<evidence type="ECO:0000256" key="8">
    <source>
        <dbReference type="NCBIfam" id="TIGR02209"/>
    </source>
</evidence>
<accession>A0ABM8HQB4</accession>
<evidence type="ECO:0000256" key="2">
    <source>
        <dbReference type="ARBA" id="ARBA00022475"/>
    </source>
</evidence>
<dbReference type="Pfam" id="PF04999">
    <property type="entry name" value="FtsL"/>
    <property type="match status" value="1"/>
</dbReference>
<evidence type="ECO:0000256" key="1">
    <source>
        <dbReference type="ARBA" id="ARBA00004401"/>
    </source>
</evidence>
<keyword evidence="3 11" id="KW-0132">Cell division</keyword>
<dbReference type="InterPro" id="IPR011922">
    <property type="entry name" value="Cell_div_FtsL"/>
</dbReference>
<dbReference type="NCBIfam" id="TIGR02209">
    <property type="entry name" value="ftsL_broad"/>
    <property type="match status" value="1"/>
</dbReference>
<feature type="coiled-coil region" evidence="9">
    <location>
        <begin position="46"/>
        <end position="73"/>
    </location>
</feature>
<keyword evidence="7" id="KW-0131">Cell cycle</keyword>
<comment type="subcellular location">
    <subcellularLocation>
        <location evidence="1">Cell membrane</location>
        <topology evidence="1">Single-pass type II membrane protein</topology>
    </subcellularLocation>
</comment>
<reference evidence="11 12" key="1">
    <citation type="journal article" date="2016" name="C (Basel)">
        <title>Selective Growth of and Electricity Production by Marine Exoelectrogenic Bacteria in Self-Aggregated Hydrogel of Microbially Reduced Graphene Oxide.</title>
        <authorList>
            <person name="Yoshida N."/>
            <person name="Goto Y."/>
            <person name="Miyata Y."/>
        </authorList>
    </citation>
    <scope>NUCLEOTIDE SEQUENCE [LARGE SCALE GENOMIC DNA]</scope>
    <source>
        <strain evidence="11 12">NIT-T3</strain>
    </source>
</reference>
<evidence type="ECO:0000256" key="5">
    <source>
        <dbReference type="ARBA" id="ARBA00022989"/>
    </source>
</evidence>
<reference evidence="11 12" key="2">
    <citation type="journal article" date="2021" name="Int. J. Syst. Evol. Microbiol.">
        <title>Isolation and Polyphasic Characterization of Desulfuromonas versatilis sp. Nov., an Electrogenic Bacteria Capable of Versatile Metabolism Isolated from a Graphene Oxide-Reducing Enrichment Culture.</title>
        <authorList>
            <person name="Xie L."/>
            <person name="Yoshida N."/>
            <person name="Ishii S."/>
            <person name="Meng L."/>
        </authorList>
    </citation>
    <scope>NUCLEOTIDE SEQUENCE [LARGE SCALE GENOMIC DNA]</scope>
    <source>
        <strain evidence="11 12">NIT-T3</strain>
    </source>
</reference>
<keyword evidence="12" id="KW-1185">Reference proteome</keyword>
<evidence type="ECO:0000256" key="9">
    <source>
        <dbReference type="SAM" id="Coils"/>
    </source>
</evidence>
<evidence type="ECO:0000313" key="11">
    <source>
        <dbReference type="EMBL" id="BCR03955.1"/>
    </source>
</evidence>
<sequence>MSNVSIKSLPKINGFSLSRPRILPLLVSVTAIMAVSLFFVWSRIEAVNLEYAISSHESRLRELNQESRQLRLEVASLRNPLRIEQVARKELGLRMPTPNQVIIVE</sequence>
<evidence type="ECO:0000256" key="7">
    <source>
        <dbReference type="ARBA" id="ARBA00023306"/>
    </source>
</evidence>
<dbReference type="GO" id="GO:0051301">
    <property type="term" value="P:cell division"/>
    <property type="evidence" value="ECO:0007669"/>
    <property type="project" value="UniProtKB-KW"/>
</dbReference>
<dbReference type="HAMAP" id="MF_00910">
    <property type="entry name" value="FtsL"/>
    <property type="match status" value="1"/>
</dbReference>
<dbReference type="Proteomes" id="UP001319827">
    <property type="component" value="Chromosome"/>
</dbReference>
<evidence type="ECO:0000256" key="3">
    <source>
        <dbReference type="ARBA" id="ARBA00022618"/>
    </source>
</evidence>
<keyword evidence="9" id="KW-0175">Coiled coil</keyword>
<keyword evidence="2" id="KW-1003">Cell membrane</keyword>
<evidence type="ECO:0000256" key="10">
    <source>
        <dbReference type="SAM" id="Phobius"/>
    </source>
</evidence>
<proteinExistence type="inferred from homology"/>
<keyword evidence="6 10" id="KW-0472">Membrane</keyword>
<dbReference type="EMBL" id="AP024355">
    <property type="protein sequence ID" value="BCR03955.1"/>
    <property type="molecule type" value="Genomic_DNA"/>
</dbReference>
<name>A0ABM8HQB4_9BACT</name>
<feature type="transmembrane region" description="Helical" evidence="10">
    <location>
        <begin position="21"/>
        <end position="41"/>
    </location>
</feature>
<keyword evidence="5 10" id="KW-1133">Transmembrane helix</keyword>
<evidence type="ECO:0000256" key="6">
    <source>
        <dbReference type="ARBA" id="ARBA00023136"/>
    </source>
</evidence>
<evidence type="ECO:0000256" key="4">
    <source>
        <dbReference type="ARBA" id="ARBA00022692"/>
    </source>
</evidence>
<dbReference type="RefSeq" id="WP_221251389.1">
    <property type="nucleotide sequence ID" value="NZ_AP024355.1"/>
</dbReference>
<gene>
    <name evidence="11" type="primary">ftsL</name>
    <name evidence="11" type="ORF">DESUT3_10240</name>
</gene>
<protein>
    <recommendedName>
        <fullName evidence="8">Cell division protein FtsL</fullName>
    </recommendedName>
</protein>
<keyword evidence="4 10" id="KW-0812">Transmembrane</keyword>
<organism evidence="11 12">
    <name type="scientific">Desulfuromonas versatilis</name>
    <dbReference type="NCBI Taxonomy" id="2802975"/>
    <lineage>
        <taxon>Bacteria</taxon>
        <taxon>Pseudomonadati</taxon>
        <taxon>Thermodesulfobacteriota</taxon>
        <taxon>Desulfuromonadia</taxon>
        <taxon>Desulfuromonadales</taxon>
        <taxon>Desulfuromonadaceae</taxon>
        <taxon>Desulfuromonas</taxon>
    </lineage>
</organism>
<evidence type="ECO:0000313" key="12">
    <source>
        <dbReference type="Proteomes" id="UP001319827"/>
    </source>
</evidence>